<organism evidence="1 2">
    <name type="scientific">Geoalkalibacter ferrihydriticus DSM 17813</name>
    <dbReference type="NCBI Taxonomy" id="1121915"/>
    <lineage>
        <taxon>Bacteria</taxon>
        <taxon>Pseudomonadati</taxon>
        <taxon>Thermodesulfobacteriota</taxon>
        <taxon>Desulfuromonadia</taxon>
        <taxon>Desulfuromonadales</taxon>
        <taxon>Geoalkalibacteraceae</taxon>
        <taxon>Geoalkalibacter</taxon>
    </lineage>
</organism>
<evidence type="ECO:0000313" key="1">
    <source>
        <dbReference type="EMBL" id="KIH75481.1"/>
    </source>
</evidence>
<dbReference type="EMBL" id="JWJD01000010">
    <property type="protein sequence ID" value="KIH75481.1"/>
    <property type="molecule type" value="Genomic_DNA"/>
</dbReference>
<proteinExistence type="predicted"/>
<sequence length="203" mass="22964">MVILPEPLRLKLRVNFLILHLRGQGIPCWIQAHYRTPDRAHRWSTAYSVLSGKINVGDLRCLADGRDLDGNLWFKPEWAPGAGDRAPANEFAAIVANANELGPRKPVYAEEGYASTDPRRRPNLAEIPISKHITGRAIDLNVEWAALGGPWSAQADELIARYGLCRPVTSESWHVERNKAHGMNVPLRELFVAIWKYLLRRFK</sequence>
<keyword evidence="2" id="KW-1185">Reference proteome</keyword>
<dbReference type="AlphaFoldDB" id="A0A0C2HEU3"/>
<dbReference type="Proteomes" id="UP000035068">
    <property type="component" value="Unassembled WGS sequence"/>
</dbReference>
<name>A0A0C2HEU3_9BACT</name>
<dbReference type="RefSeq" id="WP_040101041.1">
    <property type="nucleotide sequence ID" value="NZ_JWJD01000010.1"/>
</dbReference>
<evidence type="ECO:0008006" key="3">
    <source>
        <dbReference type="Google" id="ProtNLM"/>
    </source>
</evidence>
<reference evidence="1 2" key="1">
    <citation type="submission" date="2014-12" db="EMBL/GenBank/DDBJ databases">
        <title>Genomes of Geoalkalibacter ferrihydriticus and Geoalkalibacter subterraneus, two haloalkaliphilic metal-reducing members of the Geobacteraceae.</title>
        <authorList>
            <person name="Badalamenti J.P."/>
            <person name="Torres C.I."/>
            <person name="Krajmalnik-Brown R."/>
            <person name="Bond D.R."/>
        </authorList>
    </citation>
    <scope>NUCLEOTIDE SEQUENCE [LARGE SCALE GENOMIC DNA]</scope>
    <source>
        <strain evidence="1 2">DSM 17813</strain>
    </source>
</reference>
<comment type="caution">
    <text evidence="1">The sequence shown here is derived from an EMBL/GenBank/DDBJ whole genome shotgun (WGS) entry which is preliminary data.</text>
</comment>
<gene>
    <name evidence="1" type="ORF">GFER_16115</name>
</gene>
<accession>A0A0C2HEU3</accession>
<protein>
    <recommendedName>
        <fullName evidence="3">Peptidase M15B domain-containing protein</fullName>
    </recommendedName>
</protein>
<evidence type="ECO:0000313" key="2">
    <source>
        <dbReference type="Proteomes" id="UP000035068"/>
    </source>
</evidence>